<dbReference type="RefSeq" id="WP_023174602.1">
    <property type="nucleotide sequence ID" value="NC_022600.1"/>
</dbReference>
<dbReference type="STRING" id="1183438.GKIL_3100"/>
<evidence type="ECO:0000313" key="3">
    <source>
        <dbReference type="Proteomes" id="UP000017396"/>
    </source>
</evidence>
<keyword evidence="1" id="KW-0732">Signal</keyword>
<dbReference type="HOGENOM" id="CLU_2180103_0_0_3"/>
<organism evidence="2 3">
    <name type="scientific">Gloeobacter kilaueensis (strain ATCC BAA-2537 / CCAP 1431/1 / ULC 316 / JS1)</name>
    <dbReference type="NCBI Taxonomy" id="1183438"/>
    <lineage>
        <taxon>Bacteria</taxon>
        <taxon>Bacillati</taxon>
        <taxon>Cyanobacteriota</taxon>
        <taxon>Cyanophyceae</taxon>
        <taxon>Gloeobacterales</taxon>
        <taxon>Gloeobacteraceae</taxon>
        <taxon>Gloeobacter</taxon>
    </lineage>
</organism>
<name>U5QKB9_GLOK1</name>
<keyword evidence="3" id="KW-1185">Reference proteome</keyword>
<dbReference type="Proteomes" id="UP000017396">
    <property type="component" value="Chromosome"/>
</dbReference>
<gene>
    <name evidence="2" type="ORF">GKIL_3100</name>
</gene>
<evidence type="ECO:0000313" key="2">
    <source>
        <dbReference type="EMBL" id="AGY59346.1"/>
    </source>
</evidence>
<dbReference type="AlphaFoldDB" id="U5QKB9"/>
<accession>U5QKB9</accession>
<feature type="chain" id="PRO_5004663826" evidence="1">
    <location>
        <begin position="24"/>
        <end position="109"/>
    </location>
</feature>
<dbReference type="EMBL" id="CP003587">
    <property type="protein sequence ID" value="AGY59346.1"/>
    <property type="molecule type" value="Genomic_DNA"/>
</dbReference>
<evidence type="ECO:0000256" key="1">
    <source>
        <dbReference type="SAM" id="SignalP"/>
    </source>
</evidence>
<proteinExistence type="predicted"/>
<dbReference type="KEGG" id="glj:GKIL_3100"/>
<reference evidence="2 3" key="1">
    <citation type="journal article" date="2013" name="PLoS ONE">
        <title>Cultivation and Complete Genome Sequencing of Gloeobacter kilaueensis sp. nov., from a Lava Cave in Kilauea Caldera, Hawai'i.</title>
        <authorList>
            <person name="Saw J.H."/>
            <person name="Schatz M."/>
            <person name="Brown M.V."/>
            <person name="Kunkel D.D."/>
            <person name="Foster J.S."/>
            <person name="Shick H."/>
            <person name="Christensen S."/>
            <person name="Hou S."/>
            <person name="Wan X."/>
            <person name="Donachie S.P."/>
        </authorList>
    </citation>
    <scope>NUCLEOTIDE SEQUENCE [LARGE SCALE GENOMIC DNA]</scope>
    <source>
        <strain evidence="3">JS</strain>
    </source>
</reference>
<feature type="signal peptide" evidence="1">
    <location>
        <begin position="1"/>
        <end position="23"/>
    </location>
</feature>
<sequence length="109" mass="11963">MKKVLALAALSLTALTLAAPAQAQFLPNTYGSYNQPYYGNQGYGYDNSYNQGYNQGYNDGYTCGRNGYCQQRSYANQGYYGGYGYGQPQTLQGALIQTGVNLLLNSLHR</sequence>
<protein>
    <submittedName>
        <fullName evidence="2">Uncharacterized protein</fullName>
    </submittedName>
</protein>